<evidence type="ECO:0000256" key="5">
    <source>
        <dbReference type="SAM" id="MobiDB-lite"/>
    </source>
</evidence>
<evidence type="ECO:0000256" key="4">
    <source>
        <dbReference type="ARBA" id="ARBA00023239"/>
    </source>
</evidence>
<sequence>MSSSSETKNSSDEIYNNNSSSDEINNNSTSNNNNNNNPSNPRPPTITHTTSRSATNEPTNVLRSIYTLTSPYSPLRSELSHLLKTTPLRTTPSGDGLENVYVFATTQQAFAFAERVAALGRSLRHTAEMGGCGPVVYVRWTTRRAQGGGADVAAADVAAARACVAEAAGLGAEVYCGAAGRKKGRKPKTWVKEEGEEGEERMRPEWKVMEKLEPHAVYSQGLMRTSLWADEMEHLWWWVKDKVGRADVKEIKMAEGTEGQEAQVGKAEEMEASPAWSMLYGMACVSRTKWLFLPKKNTFEVFQDHQKHGTPEDAATEQKITKSYLPGKMDTLKGLLKEVVGTFRAV</sequence>
<name>A0ABR3CTA8_9PEZI</name>
<keyword evidence="4" id="KW-0456">Lyase</keyword>
<dbReference type="Pfam" id="PF01329">
    <property type="entry name" value="Pterin_4a"/>
    <property type="match status" value="1"/>
</dbReference>
<protein>
    <recommendedName>
        <fullName evidence="3">4a-hydroxytetrahydrobiopterin dehydratase</fullName>
        <ecNumber evidence="3">4.2.1.96</ecNumber>
    </recommendedName>
</protein>
<keyword evidence="7" id="KW-1185">Reference proteome</keyword>
<dbReference type="RefSeq" id="XP_066636878.1">
    <property type="nucleotide sequence ID" value="XM_066771599.1"/>
</dbReference>
<accession>A0ABR3CTA8</accession>
<dbReference type="EC" id="4.2.1.96" evidence="3"/>
<reference evidence="6 7" key="1">
    <citation type="submission" date="2024-02" db="EMBL/GenBank/DDBJ databases">
        <title>De novo assembly and annotation of 12 fungi associated with fruit tree decline syndrome in Ontario, Canada.</title>
        <authorList>
            <person name="Sulman M."/>
            <person name="Ellouze W."/>
            <person name="Ilyukhin E."/>
        </authorList>
    </citation>
    <scope>NUCLEOTIDE SEQUENCE [LARGE SCALE GENOMIC DNA]</scope>
    <source>
        <strain evidence="6 7">FDS-637</strain>
    </source>
</reference>
<dbReference type="Proteomes" id="UP001430584">
    <property type="component" value="Unassembled WGS sequence"/>
</dbReference>
<dbReference type="EMBL" id="JAJVCZ030000001">
    <property type="protein sequence ID" value="KAL0264138.1"/>
    <property type="molecule type" value="Genomic_DNA"/>
</dbReference>
<dbReference type="GeneID" id="92004168"/>
<evidence type="ECO:0000256" key="2">
    <source>
        <dbReference type="ARBA" id="ARBA00006472"/>
    </source>
</evidence>
<proteinExistence type="inferred from homology"/>
<evidence type="ECO:0000256" key="1">
    <source>
        <dbReference type="ARBA" id="ARBA00001554"/>
    </source>
</evidence>
<evidence type="ECO:0000313" key="7">
    <source>
        <dbReference type="Proteomes" id="UP001430584"/>
    </source>
</evidence>
<feature type="compositionally biased region" description="Polar residues" evidence="5">
    <location>
        <begin position="46"/>
        <end position="60"/>
    </location>
</feature>
<dbReference type="Gene3D" id="3.30.1360.20">
    <property type="entry name" value="Transcriptional coactivator/pterin dehydratase"/>
    <property type="match status" value="1"/>
</dbReference>
<comment type="catalytic activity">
    <reaction evidence="1">
        <text>(4aS,6R)-4a-hydroxy-L-erythro-5,6,7,8-tetrahydrobiopterin = (6R)-L-erythro-6,7-dihydrobiopterin + H2O</text>
        <dbReference type="Rhea" id="RHEA:11920"/>
        <dbReference type="ChEBI" id="CHEBI:15377"/>
        <dbReference type="ChEBI" id="CHEBI:15642"/>
        <dbReference type="ChEBI" id="CHEBI:43120"/>
        <dbReference type="EC" id="4.2.1.96"/>
    </reaction>
</comment>
<evidence type="ECO:0000256" key="3">
    <source>
        <dbReference type="ARBA" id="ARBA00013252"/>
    </source>
</evidence>
<comment type="caution">
    <text evidence="6">The sequence shown here is derived from an EMBL/GenBank/DDBJ whole genome shotgun (WGS) entry which is preliminary data.</text>
</comment>
<feature type="region of interest" description="Disordered" evidence="5">
    <location>
        <begin position="1"/>
        <end position="60"/>
    </location>
</feature>
<organism evidence="6 7">
    <name type="scientific">Diplodia seriata</name>
    <dbReference type="NCBI Taxonomy" id="420778"/>
    <lineage>
        <taxon>Eukaryota</taxon>
        <taxon>Fungi</taxon>
        <taxon>Dikarya</taxon>
        <taxon>Ascomycota</taxon>
        <taxon>Pezizomycotina</taxon>
        <taxon>Dothideomycetes</taxon>
        <taxon>Dothideomycetes incertae sedis</taxon>
        <taxon>Botryosphaeriales</taxon>
        <taxon>Botryosphaeriaceae</taxon>
        <taxon>Diplodia</taxon>
    </lineage>
</organism>
<dbReference type="InterPro" id="IPR001533">
    <property type="entry name" value="Pterin_deHydtase"/>
</dbReference>
<feature type="compositionally biased region" description="Low complexity" evidence="5">
    <location>
        <begin position="1"/>
        <end position="39"/>
    </location>
</feature>
<gene>
    <name evidence="6" type="ORF">SLS55_000083</name>
</gene>
<dbReference type="InterPro" id="IPR036428">
    <property type="entry name" value="PCD_sf"/>
</dbReference>
<evidence type="ECO:0000313" key="6">
    <source>
        <dbReference type="EMBL" id="KAL0264138.1"/>
    </source>
</evidence>
<dbReference type="SUPFAM" id="SSF55248">
    <property type="entry name" value="PCD-like"/>
    <property type="match status" value="1"/>
</dbReference>
<comment type="similarity">
    <text evidence="2">Belongs to the pterin-4-alpha-carbinolamine dehydratase family.</text>
</comment>